<accession>A0A937USI6</accession>
<dbReference type="Proteomes" id="UP000604475">
    <property type="component" value="Unassembled WGS sequence"/>
</dbReference>
<organism evidence="10 11">
    <name type="scientific">Frankia nepalensis</name>
    <dbReference type="NCBI Taxonomy" id="1836974"/>
    <lineage>
        <taxon>Bacteria</taxon>
        <taxon>Bacillati</taxon>
        <taxon>Actinomycetota</taxon>
        <taxon>Actinomycetes</taxon>
        <taxon>Frankiales</taxon>
        <taxon>Frankiaceae</taxon>
        <taxon>Frankia</taxon>
    </lineage>
</organism>
<feature type="transmembrane region" description="Helical" evidence="8">
    <location>
        <begin position="309"/>
        <end position="328"/>
    </location>
</feature>
<evidence type="ECO:0000256" key="2">
    <source>
        <dbReference type="ARBA" id="ARBA00022448"/>
    </source>
</evidence>
<evidence type="ECO:0000313" key="11">
    <source>
        <dbReference type="Proteomes" id="UP000604475"/>
    </source>
</evidence>
<evidence type="ECO:0000313" key="10">
    <source>
        <dbReference type="EMBL" id="MBL7630300.1"/>
    </source>
</evidence>
<protein>
    <submittedName>
        <fullName evidence="10">MFS transporter</fullName>
    </submittedName>
</protein>
<evidence type="ECO:0000256" key="4">
    <source>
        <dbReference type="ARBA" id="ARBA00022692"/>
    </source>
</evidence>
<dbReference type="Pfam" id="PF05977">
    <property type="entry name" value="MFS_3"/>
    <property type="match status" value="1"/>
</dbReference>
<dbReference type="GO" id="GO:0022857">
    <property type="term" value="F:transmembrane transporter activity"/>
    <property type="evidence" value="ECO:0007669"/>
    <property type="project" value="InterPro"/>
</dbReference>
<feature type="transmembrane region" description="Helical" evidence="8">
    <location>
        <begin position="399"/>
        <end position="419"/>
    </location>
</feature>
<comment type="caution">
    <text evidence="10">The sequence shown here is derived from an EMBL/GenBank/DDBJ whole genome shotgun (WGS) entry which is preliminary data.</text>
</comment>
<evidence type="ECO:0000256" key="8">
    <source>
        <dbReference type="SAM" id="Phobius"/>
    </source>
</evidence>
<keyword evidence="2" id="KW-0813">Transport</keyword>
<dbReference type="PANTHER" id="PTHR23513">
    <property type="entry name" value="INTEGRAL MEMBRANE EFFLUX PROTEIN-RELATED"/>
    <property type="match status" value="1"/>
</dbReference>
<dbReference type="CDD" id="cd06173">
    <property type="entry name" value="MFS_MefA_like"/>
    <property type="match status" value="1"/>
</dbReference>
<evidence type="ECO:0000256" key="7">
    <source>
        <dbReference type="SAM" id="MobiDB-lite"/>
    </source>
</evidence>
<reference evidence="10" key="1">
    <citation type="submission" date="2020-12" db="EMBL/GenBank/DDBJ databases">
        <title>Genomic characterization of non-nitrogen-fixing Frankia strains.</title>
        <authorList>
            <person name="Carlos-Shanley C."/>
            <person name="Guerra T."/>
            <person name="Hahn D."/>
        </authorList>
    </citation>
    <scope>NUCLEOTIDE SEQUENCE</scope>
    <source>
        <strain evidence="10">CN6</strain>
    </source>
</reference>
<dbReference type="PANTHER" id="PTHR23513:SF9">
    <property type="entry name" value="ENTEROBACTIN EXPORTER ENTS"/>
    <property type="match status" value="1"/>
</dbReference>
<feature type="transmembrane region" description="Helical" evidence="8">
    <location>
        <begin position="43"/>
        <end position="67"/>
    </location>
</feature>
<dbReference type="InterPro" id="IPR036259">
    <property type="entry name" value="MFS_trans_sf"/>
</dbReference>
<keyword evidence="6 8" id="KW-0472">Membrane</keyword>
<name>A0A937USI6_9ACTN</name>
<feature type="region of interest" description="Disordered" evidence="7">
    <location>
        <begin position="1"/>
        <end position="21"/>
    </location>
</feature>
<evidence type="ECO:0000256" key="3">
    <source>
        <dbReference type="ARBA" id="ARBA00022475"/>
    </source>
</evidence>
<feature type="transmembrane region" description="Helical" evidence="8">
    <location>
        <begin position="334"/>
        <end position="356"/>
    </location>
</feature>
<dbReference type="PROSITE" id="PS50850">
    <property type="entry name" value="MFS"/>
    <property type="match status" value="1"/>
</dbReference>
<keyword evidence="11" id="KW-1185">Reference proteome</keyword>
<sequence length="464" mass="47412">MVAEPVTGSASTASGSGSRPRRLARTFTADLRPLRTSPAFRRFWIGEAVSATGTQVVVTTVLLQVYTETHSNFAVGAVGAVTFASLVVFGMVGGMIADAADRRVLALLTAGGMMLTSAALTLQALLDAPMWVLFGLIGLQTSLSALDAPIRRTFAARLLPTDMMPAVGALEGFSMTVALTGGPLLAGLLVSTAGFTEAYAVDMVSYLGLLYATWRLPSLLPEGGGTRAGLRSILDGFRLLRERPVLLMTFLVDLDAMIFGMPRVLFASLAVTQFHGGPRTTGLLYAALSIGGTLVAATGGWMSRVRRQGLVVAVAIGVWGAAVASFGLAQSLWLALALLVIAGAADTVSAVLRITIQQVSAPDAVRGRIAGLFMVTVTAGPSLGDLGHGVLAGFTSPGLAAFVGGVACLLGLGGLLLAVPSFVRYDGLAPAPAPDAEAGPRAATPADGEPVALVARDQAADGPA</sequence>
<dbReference type="Gene3D" id="1.20.1250.20">
    <property type="entry name" value="MFS general substrate transporter like domains"/>
    <property type="match status" value="2"/>
</dbReference>
<dbReference type="InterPro" id="IPR010290">
    <property type="entry name" value="TM_effector"/>
</dbReference>
<keyword evidence="3" id="KW-1003">Cell membrane</keyword>
<feature type="transmembrane region" description="Helical" evidence="8">
    <location>
        <begin position="73"/>
        <end position="97"/>
    </location>
</feature>
<evidence type="ECO:0000256" key="5">
    <source>
        <dbReference type="ARBA" id="ARBA00022989"/>
    </source>
</evidence>
<feature type="compositionally biased region" description="Low complexity" evidence="7">
    <location>
        <begin position="7"/>
        <end position="18"/>
    </location>
</feature>
<feature type="domain" description="Major facilitator superfamily (MFS) profile" evidence="9">
    <location>
        <begin position="241"/>
        <end position="464"/>
    </location>
</feature>
<feature type="transmembrane region" description="Helical" evidence="8">
    <location>
        <begin position="245"/>
        <end position="271"/>
    </location>
</feature>
<comment type="subcellular location">
    <subcellularLocation>
        <location evidence="1">Cell inner membrane</location>
        <topology evidence="1">Multi-pass membrane protein</topology>
    </subcellularLocation>
</comment>
<evidence type="ECO:0000256" key="1">
    <source>
        <dbReference type="ARBA" id="ARBA00004429"/>
    </source>
</evidence>
<dbReference type="AlphaFoldDB" id="A0A937USI6"/>
<feature type="transmembrane region" description="Helical" evidence="8">
    <location>
        <begin position="283"/>
        <end position="302"/>
    </location>
</feature>
<dbReference type="EMBL" id="JAEACQ010000246">
    <property type="protein sequence ID" value="MBL7630300.1"/>
    <property type="molecule type" value="Genomic_DNA"/>
</dbReference>
<dbReference type="GO" id="GO:0005886">
    <property type="term" value="C:plasma membrane"/>
    <property type="evidence" value="ECO:0007669"/>
    <property type="project" value="UniProtKB-SubCell"/>
</dbReference>
<evidence type="ECO:0000259" key="9">
    <source>
        <dbReference type="PROSITE" id="PS50850"/>
    </source>
</evidence>
<gene>
    <name evidence="10" type="ORF">I7412_24690</name>
</gene>
<feature type="transmembrane region" description="Helical" evidence="8">
    <location>
        <begin position="104"/>
        <end position="125"/>
    </location>
</feature>
<keyword evidence="5 8" id="KW-1133">Transmembrane helix</keyword>
<dbReference type="SUPFAM" id="SSF103473">
    <property type="entry name" value="MFS general substrate transporter"/>
    <property type="match status" value="1"/>
</dbReference>
<evidence type="ECO:0000256" key="6">
    <source>
        <dbReference type="ARBA" id="ARBA00023136"/>
    </source>
</evidence>
<feature type="transmembrane region" description="Helical" evidence="8">
    <location>
        <begin position="368"/>
        <end position="387"/>
    </location>
</feature>
<dbReference type="InterPro" id="IPR020846">
    <property type="entry name" value="MFS_dom"/>
</dbReference>
<keyword evidence="4 8" id="KW-0812">Transmembrane</keyword>
<proteinExistence type="predicted"/>